<feature type="transmembrane region" description="Helical" evidence="8">
    <location>
        <begin position="7"/>
        <end position="36"/>
    </location>
</feature>
<proteinExistence type="inferred from homology"/>
<keyword evidence="5 8" id="KW-0812">Transmembrane</keyword>
<evidence type="ECO:0000256" key="7">
    <source>
        <dbReference type="ARBA" id="ARBA00023136"/>
    </source>
</evidence>
<feature type="transmembrane region" description="Helical" evidence="8">
    <location>
        <begin position="129"/>
        <end position="149"/>
    </location>
</feature>
<dbReference type="Proteomes" id="UP000001353">
    <property type="component" value="Chromosome"/>
</dbReference>
<evidence type="ECO:0000313" key="10">
    <source>
        <dbReference type="Proteomes" id="UP000001353"/>
    </source>
</evidence>
<evidence type="ECO:0000256" key="5">
    <source>
        <dbReference type="ARBA" id="ARBA00022692"/>
    </source>
</evidence>
<evidence type="ECO:0000256" key="1">
    <source>
        <dbReference type="ARBA" id="ARBA00004651"/>
    </source>
</evidence>
<feature type="transmembrane region" description="Helical" evidence="8">
    <location>
        <begin position="74"/>
        <end position="93"/>
    </location>
</feature>
<organism evidence="9 10">
    <name type="scientific">Roseobacter litoralis (strain ATCC 49566 / DSM 6996 / JCM 21268 / NBRC 15278 / OCh 149)</name>
    <dbReference type="NCBI Taxonomy" id="391595"/>
    <lineage>
        <taxon>Bacteria</taxon>
        <taxon>Pseudomonadati</taxon>
        <taxon>Pseudomonadota</taxon>
        <taxon>Alphaproteobacteria</taxon>
        <taxon>Rhodobacterales</taxon>
        <taxon>Roseobacteraceae</taxon>
        <taxon>Roseobacter</taxon>
    </lineage>
</organism>
<evidence type="ECO:0000256" key="8">
    <source>
        <dbReference type="RuleBase" id="RU363041"/>
    </source>
</evidence>
<dbReference type="KEGG" id="rli:RLO149_c015250"/>
<protein>
    <recommendedName>
        <fullName evidence="8">Probable membrane transporter protein</fullName>
    </recommendedName>
</protein>
<keyword evidence="10" id="KW-1185">Reference proteome</keyword>
<dbReference type="STRING" id="391595.RLO149_c015250"/>
<name>F7ZFY0_ROSLO</name>
<dbReference type="OrthoDB" id="8421744at2"/>
<dbReference type="InterPro" id="IPR002781">
    <property type="entry name" value="TM_pro_TauE-like"/>
</dbReference>
<dbReference type="EMBL" id="CP002623">
    <property type="protein sequence ID" value="AEI93520.1"/>
    <property type="molecule type" value="Genomic_DNA"/>
</dbReference>
<evidence type="ECO:0000256" key="6">
    <source>
        <dbReference type="ARBA" id="ARBA00022989"/>
    </source>
</evidence>
<evidence type="ECO:0000256" key="4">
    <source>
        <dbReference type="ARBA" id="ARBA00022475"/>
    </source>
</evidence>
<keyword evidence="3" id="KW-0813">Transport</keyword>
<keyword evidence="6 8" id="KW-1133">Transmembrane helix</keyword>
<dbReference type="eggNOG" id="COG0730">
    <property type="taxonomic scope" value="Bacteria"/>
</dbReference>
<feature type="transmembrane region" description="Helical" evidence="8">
    <location>
        <begin position="169"/>
        <end position="188"/>
    </location>
</feature>
<feature type="transmembrane region" description="Helical" evidence="8">
    <location>
        <begin position="197"/>
        <end position="218"/>
    </location>
</feature>
<keyword evidence="7 8" id="KW-0472">Membrane</keyword>
<dbReference type="HOGENOM" id="CLU_054750_5_6_5"/>
<evidence type="ECO:0000313" key="9">
    <source>
        <dbReference type="EMBL" id="AEI93520.1"/>
    </source>
</evidence>
<dbReference type="InterPro" id="IPR052017">
    <property type="entry name" value="TSUP"/>
</dbReference>
<dbReference type="PANTHER" id="PTHR30269">
    <property type="entry name" value="TRANSMEMBRANE PROTEIN YFCA"/>
    <property type="match status" value="1"/>
</dbReference>
<keyword evidence="4 8" id="KW-1003">Cell membrane</keyword>
<reference evidence="9 10" key="1">
    <citation type="journal article" date="2011" name="BMC Genomics">
        <title>Comparative genome analysis and genome-guided physiological analysis of Roseobacter litoralis.</title>
        <authorList>
            <person name="Kalhoefer D."/>
            <person name="Thole S."/>
            <person name="Voget S."/>
            <person name="Lehmann R."/>
            <person name="Liesegang H."/>
            <person name="Wollher A."/>
            <person name="Daniel R."/>
            <person name="Simon M."/>
            <person name="Brinkhoff T."/>
        </authorList>
    </citation>
    <scope>NUCLEOTIDE SEQUENCE [LARGE SCALE GENOMIC DNA]</scope>
    <source>
        <strain evidence="10">ATCC 49566 / DSM 6996 / JCM 21268 / NBRC 15278 / OCh 149</strain>
    </source>
</reference>
<evidence type="ECO:0000256" key="2">
    <source>
        <dbReference type="ARBA" id="ARBA00009142"/>
    </source>
</evidence>
<sequence>MTGEQVFYIVLGAAAGGFINGLAAFGTALFALGFFLTVMTPVQAVTVTVTLTIFSGLQGAWVVRHAMLENTARLARFIVPGCFGVPLGVWSLHLIDVSVLKLVIAFFLILYGGYFTWRSNLPKIREKTPIIDATVGFCGGVLGGAASLSGALPTMWCSVRGWPKMETRAVLQPFNLVILAGTAVMLGLRGAFTAQTLAFLLLAIPVSVIAAQIGIQVFRRISDVFFRQLLISLTLVSGCVLLIREIL</sequence>
<feature type="transmembrane region" description="Helical" evidence="8">
    <location>
        <begin position="224"/>
        <end position="243"/>
    </location>
</feature>
<comment type="subcellular location">
    <subcellularLocation>
        <location evidence="1 8">Cell membrane</location>
        <topology evidence="1 8">Multi-pass membrane protein</topology>
    </subcellularLocation>
</comment>
<evidence type="ECO:0000256" key="3">
    <source>
        <dbReference type="ARBA" id="ARBA00022448"/>
    </source>
</evidence>
<dbReference type="RefSeq" id="WP_013961456.1">
    <property type="nucleotide sequence ID" value="NC_015730.1"/>
</dbReference>
<dbReference type="GO" id="GO:0005886">
    <property type="term" value="C:plasma membrane"/>
    <property type="evidence" value="ECO:0007669"/>
    <property type="project" value="UniProtKB-SubCell"/>
</dbReference>
<dbReference type="Pfam" id="PF01925">
    <property type="entry name" value="TauE"/>
    <property type="match status" value="1"/>
</dbReference>
<dbReference type="AlphaFoldDB" id="F7ZFY0"/>
<dbReference type="PANTHER" id="PTHR30269:SF37">
    <property type="entry name" value="MEMBRANE TRANSPORTER PROTEIN"/>
    <property type="match status" value="1"/>
</dbReference>
<feature type="transmembrane region" description="Helical" evidence="8">
    <location>
        <begin position="99"/>
        <end position="117"/>
    </location>
</feature>
<comment type="similarity">
    <text evidence="2 8">Belongs to the 4-toluene sulfonate uptake permease (TSUP) (TC 2.A.102) family.</text>
</comment>
<feature type="transmembrane region" description="Helical" evidence="8">
    <location>
        <begin position="42"/>
        <end position="62"/>
    </location>
</feature>
<accession>F7ZFY0</accession>
<gene>
    <name evidence="9" type="ordered locus">RLO149_c015250</name>
</gene>